<feature type="region of interest" description="Disordered" evidence="2">
    <location>
        <begin position="386"/>
        <end position="429"/>
    </location>
</feature>
<keyword evidence="1" id="KW-0175">Coiled coil</keyword>
<evidence type="ECO:0000313" key="3">
    <source>
        <dbReference type="EMBL" id="GBG30400.1"/>
    </source>
</evidence>
<organism evidence="3 4">
    <name type="scientific">Hondaea fermentalgiana</name>
    <dbReference type="NCBI Taxonomy" id="2315210"/>
    <lineage>
        <taxon>Eukaryota</taxon>
        <taxon>Sar</taxon>
        <taxon>Stramenopiles</taxon>
        <taxon>Bigyra</taxon>
        <taxon>Labyrinthulomycetes</taxon>
        <taxon>Thraustochytrida</taxon>
        <taxon>Thraustochytriidae</taxon>
        <taxon>Hondaea</taxon>
    </lineage>
</organism>
<proteinExistence type="predicted"/>
<gene>
    <name evidence="3" type="ORF">FCC1311_066192</name>
</gene>
<evidence type="ECO:0000256" key="1">
    <source>
        <dbReference type="SAM" id="Coils"/>
    </source>
</evidence>
<dbReference type="InParanoid" id="A0A2R5GHN6"/>
<protein>
    <submittedName>
        <fullName evidence="3">Uncharacterized protein</fullName>
    </submittedName>
</protein>
<feature type="coiled-coil region" evidence="1">
    <location>
        <begin position="635"/>
        <end position="710"/>
    </location>
</feature>
<evidence type="ECO:0000256" key="2">
    <source>
        <dbReference type="SAM" id="MobiDB-lite"/>
    </source>
</evidence>
<sequence>MFRDCLYSMQAPTSCELAQALCFADAAEWWANVGAGSRDAGAKDLFSTYLGAAFEKRVGTCELTGLTSINPAATPHQHDEAGAQVWRRISGTSGDIWTFHLGVSADLWRGQARSDDGGAFILGLAANWYNATQHRYASAFLKIPWYCNAAQRWRDNSFCAKNPPSYCRGRVHLACDPFEHLKLRATQSYLRQCNLQINTEGDGSLSGLPASPASLQAFCKMLLKLTKTNTLKNASTKTASNGTRAHLNDEGNEADQMVSLVRQHPSKTSTIIINIIIVNVDVIIVVVRSWTSGISRIGQRVHERDLQVAKGMVQALQREIVVARADKSRTQSAEDAYKTKIERQSKMISLMQQRIARDSGQANRLREQLKAKTDLAKKLHLDLELEKEKNKRRKHLQHPTPSKSQIAAQSMSDGWTSEDTGTTDAQHQVQEVQLPPRSITLEADELDVHTEYLKVMLKRADAKAEEASLEASNSAQAIKKRDAELSQLRKRFSTMSIRVQELNAKIVEAERSEEGNLKRIAQLEQRVRELESRGAKDEELARQYEKEVYDLHGRLERASQEARAAEMQTEALGRDCEHAMARHHELSAELAAWKAKSSSLDKVGAELLENKATLARVLAEKEDLESLVHANHDVQARARSAVKDSEEKVHSLEAQLEQVRQAYANLNAEQAQLREILGADSSAGKSRSLREALLARLEDFEHEVAKQQQNQRRPAPRLALHVVSPTVNVTVVQETQEILNSPESALALQRGGSQRTASADLGKRRKFGKAIQCRVKVDRTQVKRCIEDNVLPKFLKMYLSMSDDDAEGDKAPKKWIREITSSLQRSVEGSLTRLYAQCEK</sequence>
<name>A0A2R5GHN6_9STRA</name>
<reference evidence="3 4" key="1">
    <citation type="submission" date="2017-12" db="EMBL/GenBank/DDBJ databases">
        <title>Sequencing, de novo assembly and annotation of complete genome of a new Thraustochytrid species, strain FCC1311.</title>
        <authorList>
            <person name="Sedici K."/>
            <person name="Godart F."/>
            <person name="Aiese Cigliano R."/>
            <person name="Sanseverino W."/>
            <person name="Barakat M."/>
            <person name="Ortet P."/>
            <person name="Marechal E."/>
            <person name="Cagnac O."/>
            <person name="Amato A."/>
        </authorList>
    </citation>
    <scope>NUCLEOTIDE SEQUENCE [LARGE SCALE GENOMIC DNA]</scope>
</reference>
<feature type="coiled-coil region" evidence="1">
    <location>
        <begin position="485"/>
        <end position="575"/>
    </location>
</feature>
<evidence type="ECO:0000313" key="4">
    <source>
        <dbReference type="Proteomes" id="UP000241890"/>
    </source>
</evidence>
<feature type="compositionally biased region" description="Polar residues" evidence="2">
    <location>
        <begin position="399"/>
        <end position="429"/>
    </location>
</feature>
<dbReference type="AlphaFoldDB" id="A0A2R5GHN6"/>
<keyword evidence="4" id="KW-1185">Reference proteome</keyword>
<comment type="caution">
    <text evidence="3">The sequence shown here is derived from an EMBL/GenBank/DDBJ whole genome shotgun (WGS) entry which is preliminary data.</text>
</comment>
<dbReference type="EMBL" id="BEYU01000076">
    <property type="protein sequence ID" value="GBG30400.1"/>
    <property type="molecule type" value="Genomic_DNA"/>
</dbReference>
<accession>A0A2R5GHN6</accession>
<dbReference type="Proteomes" id="UP000241890">
    <property type="component" value="Unassembled WGS sequence"/>
</dbReference>